<gene>
    <name evidence="2" type="ORF">HNR48_001836</name>
</gene>
<dbReference type="EMBL" id="JACHHT010000002">
    <property type="protein sequence ID" value="MBB6521551.1"/>
    <property type="molecule type" value="Genomic_DNA"/>
</dbReference>
<evidence type="ECO:0000313" key="3">
    <source>
        <dbReference type="Proteomes" id="UP000528457"/>
    </source>
</evidence>
<sequence>MSCRKPHASKLRTAVGMSLLEVMLVLSILALASSLMIFRYSPNTSNQQWLKLEQLLHSSRDQSFYQQDTIRLSCDSKGIQQQRLKDSGPSAVPGHGASSWQWQNTDKQLKLNSTVCLFGSANNRCTPCPISDSSNRFEIVFRDGLANKSLLLLDASNRDTQSSIQAKEGLRIYAHGHIELLESGE</sequence>
<reference evidence="2 3" key="1">
    <citation type="submission" date="2020-08" db="EMBL/GenBank/DDBJ databases">
        <title>Genomic Encyclopedia of Type Strains, Phase IV (KMG-IV): sequencing the most valuable type-strain genomes for metagenomic binning, comparative biology and taxonomic classification.</title>
        <authorList>
            <person name="Goeker M."/>
        </authorList>
    </citation>
    <scope>NUCLEOTIDE SEQUENCE [LARGE SCALE GENOMIC DNA]</scope>
    <source>
        <strain evidence="2 3">DSM 22368</strain>
    </source>
</reference>
<proteinExistence type="predicted"/>
<comment type="caution">
    <text evidence="2">The sequence shown here is derived from an EMBL/GenBank/DDBJ whole genome shotgun (WGS) entry which is preliminary data.</text>
</comment>
<evidence type="ECO:0000313" key="2">
    <source>
        <dbReference type="EMBL" id="MBB6521551.1"/>
    </source>
</evidence>
<name>A0A7X0MVB2_9GAMM</name>
<accession>A0A7X0MVB2</accession>
<dbReference type="AlphaFoldDB" id="A0A7X0MVB2"/>
<evidence type="ECO:0000256" key="1">
    <source>
        <dbReference type="SAM" id="Phobius"/>
    </source>
</evidence>
<dbReference type="InParanoid" id="A0A7X0MVB2"/>
<keyword evidence="1" id="KW-0812">Transmembrane</keyword>
<keyword evidence="1" id="KW-1133">Transmembrane helix</keyword>
<keyword evidence="1" id="KW-0472">Membrane</keyword>
<dbReference type="Proteomes" id="UP000528457">
    <property type="component" value="Unassembled WGS sequence"/>
</dbReference>
<organism evidence="2 3">
    <name type="scientific">Pseudoteredinibacter isoporae</name>
    <dbReference type="NCBI Taxonomy" id="570281"/>
    <lineage>
        <taxon>Bacteria</taxon>
        <taxon>Pseudomonadati</taxon>
        <taxon>Pseudomonadota</taxon>
        <taxon>Gammaproteobacteria</taxon>
        <taxon>Cellvibrionales</taxon>
        <taxon>Cellvibrionaceae</taxon>
        <taxon>Pseudoteredinibacter</taxon>
    </lineage>
</organism>
<dbReference type="RefSeq" id="WP_166844303.1">
    <property type="nucleotide sequence ID" value="NZ_JAAONY010000002.1"/>
</dbReference>
<feature type="transmembrane region" description="Helical" evidence="1">
    <location>
        <begin position="20"/>
        <end position="38"/>
    </location>
</feature>
<protein>
    <submittedName>
        <fullName evidence="2">Type II secretory pathway pseudopilin PulG</fullName>
    </submittedName>
</protein>
<keyword evidence="3" id="KW-1185">Reference proteome</keyword>